<dbReference type="PIRSF" id="PIRSF037913">
    <property type="entry name" value="His_deacetylse_1"/>
    <property type="match status" value="1"/>
</dbReference>
<dbReference type="InterPro" id="IPR037138">
    <property type="entry name" value="His_deacetylse_dom_sf"/>
</dbReference>
<dbReference type="EC" id="3.5.1.98" evidence="2 11"/>
<keyword evidence="5 11" id="KW-0156">Chromatin regulator</keyword>
<evidence type="ECO:0000256" key="13">
    <source>
        <dbReference type="PIRSR" id="PIRSR037913-2"/>
    </source>
</evidence>
<feature type="compositionally biased region" description="Polar residues" evidence="15">
    <location>
        <begin position="382"/>
        <end position="393"/>
    </location>
</feature>
<evidence type="ECO:0000256" key="6">
    <source>
        <dbReference type="ARBA" id="ARBA00023015"/>
    </source>
</evidence>
<sequence>MSKNKIAYFYDADVGNYYYGQGHPMKPHRMRMTHNLLLHYGLHSRMEVFQPALASAEDMTLFHSDDYVEFLRLVTPENQHEHIRQLKRFNVAEDCPVFDGLFNFCQVYTGGSVGGAVRLNHGQSDTVVNWSGGLHHAKKAEASGFCYINDIVLCILELLKVHQRVLYIDIDIHHGDGVEEAFYTTDRVMTVSFHKFGEYFPGTGHLQDVGQHAGKYYSVNVPLKDGIDDGSYEQLYKPIMAKVMEVFRPEAIVFQSGADSLSGDRLGCFNLSIRGHAECLKYMRTFHIPMIVLGGGGYTIRNVARCWAYETGCLLGVDMDDTLPTNDYSEYFGPTRQLHIQTSNMENQNTVEYLQGVRNRILEHLSQLQPAPSVPLHEAPTTHVSSKHVQSMNTERDNDAYPPAHDAELDHERDTEHKPERNVGTSNENELPSSAISTQARNELIQTVDMLGLPGHSRAHDMLPNSTNE</sequence>
<dbReference type="PANTHER" id="PTHR10625">
    <property type="entry name" value="HISTONE DEACETYLASE HDAC1-RELATED"/>
    <property type="match status" value="1"/>
</dbReference>
<accession>A0A7R9T0A0</accession>
<keyword evidence="3" id="KW-0678">Repressor</keyword>
<feature type="binding site" evidence="13">
    <location>
        <position position="144"/>
    </location>
    <ligand>
        <name>substrate</name>
    </ligand>
</feature>
<evidence type="ECO:0000256" key="4">
    <source>
        <dbReference type="ARBA" id="ARBA00022801"/>
    </source>
</evidence>
<name>A0A7R9T0A0_9CHLO</name>
<dbReference type="InterPro" id="IPR000286">
    <property type="entry name" value="HDACs"/>
</dbReference>
<gene>
    <name evidence="17" type="ORF">OLUC0939_LOCUS1463</name>
</gene>
<evidence type="ECO:0000256" key="8">
    <source>
        <dbReference type="ARBA" id="ARBA00023242"/>
    </source>
</evidence>
<feature type="compositionally biased region" description="Polar residues" evidence="15">
    <location>
        <begin position="423"/>
        <end position="436"/>
    </location>
</feature>
<dbReference type="CDD" id="cd09991">
    <property type="entry name" value="HDAC_classI"/>
    <property type="match status" value="1"/>
</dbReference>
<feature type="active site" description="Proton acceptor" evidence="12">
    <location>
        <position position="136"/>
    </location>
</feature>
<evidence type="ECO:0000313" key="17">
    <source>
        <dbReference type="EMBL" id="CAD8220743.1"/>
    </source>
</evidence>
<dbReference type="EMBL" id="HBDX01001694">
    <property type="protein sequence ID" value="CAD8220743.1"/>
    <property type="molecule type" value="Transcribed_RNA"/>
</dbReference>
<evidence type="ECO:0000256" key="5">
    <source>
        <dbReference type="ARBA" id="ARBA00022853"/>
    </source>
</evidence>
<evidence type="ECO:0000256" key="1">
    <source>
        <dbReference type="ARBA" id="ARBA00004123"/>
    </source>
</evidence>
<comment type="catalytic activity">
    <reaction evidence="9 11">
        <text>N(6)-acetyl-L-lysyl-[histone] + H2O = L-lysyl-[histone] + acetate</text>
        <dbReference type="Rhea" id="RHEA:58196"/>
        <dbReference type="Rhea" id="RHEA-COMP:9845"/>
        <dbReference type="Rhea" id="RHEA-COMP:11338"/>
        <dbReference type="ChEBI" id="CHEBI:15377"/>
        <dbReference type="ChEBI" id="CHEBI:29969"/>
        <dbReference type="ChEBI" id="CHEBI:30089"/>
        <dbReference type="ChEBI" id="CHEBI:61930"/>
        <dbReference type="EC" id="3.5.1.98"/>
    </reaction>
</comment>
<dbReference type="FunFam" id="3.40.800.20:FF:000001">
    <property type="entry name" value="Histone deacetylase"/>
    <property type="match status" value="1"/>
</dbReference>
<dbReference type="GO" id="GO:0005634">
    <property type="term" value="C:nucleus"/>
    <property type="evidence" value="ECO:0007669"/>
    <property type="project" value="UniProtKB-SubCell"/>
</dbReference>
<feature type="domain" description="Histone deacetylase" evidence="16">
    <location>
        <begin position="23"/>
        <end position="311"/>
    </location>
</feature>
<dbReference type="GO" id="GO:0046872">
    <property type="term" value="F:metal ion binding"/>
    <property type="evidence" value="ECO:0007669"/>
    <property type="project" value="UniProtKB-KW"/>
</dbReference>
<proteinExistence type="inferred from homology"/>
<keyword evidence="4 11" id="KW-0378">Hydrolase</keyword>
<feature type="binding site" evidence="14">
    <location>
        <position position="173"/>
    </location>
    <ligand>
        <name>a divalent metal cation</name>
        <dbReference type="ChEBI" id="CHEBI:60240"/>
    </ligand>
</feature>
<feature type="compositionally biased region" description="Basic and acidic residues" evidence="15">
    <location>
        <begin position="394"/>
        <end position="421"/>
    </location>
</feature>
<feature type="binding site" evidence="14">
    <location>
        <position position="171"/>
    </location>
    <ligand>
        <name>a divalent metal cation</name>
        <dbReference type="ChEBI" id="CHEBI:60240"/>
    </ligand>
</feature>
<organism evidence="17">
    <name type="scientific">Ostreococcus sp. 'lucimarinus'</name>
    <dbReference type="NCBI Taxonomy" id="242159"/>
    <lineage>
        <taxon>Eukaryota</taxon>
        <taxon>Viridiplantae</taxon>
        <taxon>Chlorophyta</taxon>
        <taxon>Mamiellophyceae</taxon>
        <taxon>Mamiellales</taxon>
        <taxon>Bathycoccaceae</taxon>
        <taxon>Ostreococcus</taxon>
    </lineage>
</organism>
<dbReference type="PRINTS" id="PR01270">
    <property type="entry name" value="HDASUPER"/>
</dbReference>
<dbReference type="Gene3D" id="3.40.800.20">
    <property type="entry name" value="Histone deacetylase domain"/>
    <property type="match status" value="1"/>
</dbReference>
<evidence type="ECO:0000256" key="3">
    <source>
        <dbReference type="ARBA" id="ARBA00022491"/>
    </source>
</evidence>
<comment type="subcellular location">
    <subcellularLocation>
        <location evidence="1 11">Nucleus</location>
    </subcellularLocation>
</comment>
<evidence type="ECO:0000256" key="15">
    <source>
        <dbReference type="SAM" id="MobiDB-lite"/>
    </source>
</evidence>
<keyword evidence="8 11" id="KW-0539">Nucleus</keyword>
<keyword evidence="6 11" id="KW-0805">Transcription regulation</keyword>
<dbReference type="AlphaFoldDB" id="A0A7R9T0A0"/>
<feature type="binding site" evidence="13">
    <location>
        <position position="298"/>
    </location>
    <ligand>
        <name>substrate</name>
    </ligand>
</feature>
<evidence type="ECO:0000256" key="9">
    <source>
        <dbReference type="ARBA" id="ARBA00048287"/>
    </source>
</evidence>
<feature type="region of interest" description="Disordered" evidence="15">
    <location>
        <begin position="372"/>
        <end position="436"/>
    </location>
</feature>
<dbReference type="InterPro" id="IPR003084">
    <property type="entry name" value="HDAC_I/II"/>
</dbReference>
<feature type="binding site" evidence="14">
    <location>
        <position position="259"/>
    </location>
    <ligand>
        <name>a divalent metal cation</name>
        <dbReference type="ChEBI" id="CHEBI:60240"/>
    </ligand>
</feature>
<dbReference type="Pfam" id="PF00850">
    <property type="entry name" value="Hist_deacetyl"/>
    <property type="match status" value="1"/>
</dbReference>
<dbReference type="InterPro" id="IPR023801">
    <property type="entry name" value="His_deacetylse_dom"/>
</dbReference>
<dbReference type="SUPFAM" id="SSF52768">
    <property type="entry name" value="Arginase/deacetylase"/>
    <property type="match status" value="1"/>
</dbReference>
<dbReference type="GO" id="GO:0141221">
    <property type="term" value="F:histone deacetylase activity, hydrolytic mechanism"/>
    <property type="evidence" value="ECO:0007669"/>
    <property type="project" value="UniProtKB-EC"/>
</dbReference>
<dbReference type="InterPro" id="IPR023696">
    <property type="entry name" value="Ureohydrolase_dom_sf"/>
</dbReference>
<keyword evidence="14" id="KW-0479">Metal-binding</keyword>
<evidence type="ECO:0000256" key="2">
    <source>
        <dbReference type="ARBA" id="ARBA00012111"/>
    </source>
</evidence>
<keyword evidence="7 11" id="KW-0804">Transcription</keyword>
<comment type="similarity">
    <text evidence="10 11">Belongs to the histone deacetylase family. HD Type 1 subfamily.</text>
</comment>
<dbReference type="GO" id="GO:0040029">
    <property type="term" value="P:epigenetic regulation of gene expression"/>
    <property type="evidence" value="ECO:0007669"/>
    <property type="project" value="TreeGrafter"/>
</dbReference>
<reference evidence="17" key="1">
    <citation type="submission" date="2021-01" db="EMBL/GenBank/DDBJ databases">
        <authorList>
            <person name="Corre E."/>
            <person name="Pelletier E."/>
            <person name="Niang G."/>
            <person name="Scheremetjew M."/>
            <person name="Finn R."/>
            <person name="Kale V."/>
            <person name="Holt S."/>
            <person name="Cochrane G."/>
            <person name="Meng A."/>
            <person name="Brown T."/>
            <person name="Cohen L."/>
        </authorList>
    </citation>
    <scope>NUCLEOTIDE SEQUENCE</scope>
    <source>
        <strain evidence="17">Clade-A-BCC118000</strain>
    </source>
</reference>
<evidence type="ECO:0000256" key="10">
    <source>
        <dbReference type="ARBA" id="ARBA00061569"/>
    </source>
</evidence>
<protein>
    <recommendedName>
        <fullName evidence="2 11">Histone deacetylase</fullName>
        <ecNumber evidence="2 11">3.5.1.98</ecNumber>
    </recommendedName>
</protein>
<evidence type="ECO:0000256" key="7">
    <source>
        <dbReference type="ARBA" id="ARBA00023163"/>
    </source>
</evidence>
<evidence type="ECO:0000259" key="16">
    <source>
        <dbReference type="Pfam" id="PF00850"/>
    </source>
</evidence>
<evidence type="ECO:0000256" key="12">
    <source>
        <dbReference type="PIRSR" id="PIRSR037913-1"/>
    </source>
</evidence>
<evidence type="ECO:0000256" key="14">
    <source>
        <dbReference type="PIRSR" id="PIRSR037913-3"/>
    </source>
</evidence>
<feature type="binding site" evidence="13">
    <location>
        <position position="94"/>
    </location>
    <ligand>
        <name>substrate</name>
    </ligand>
</feature>
<evidence type="ECO:0000256" key="11">
    <source>
        <dbReference type="PIRNR" id="PIRNR037913"/>
    </source>
</evidence>
<dbReference type="PANTHER" id="PTHR10625:SF44">
    <property type="entry name" value="HISTONE DEACETYLASE 19"/>
    <property type="match status" value="1"/>
</dbReference>
<dbReference type="PRINTS" id="PR01271">
    <property type="entry name" value="HISDACETLASE"/>
</dbReference>